<protein>
    <recommendedName>
        <fullName evidence="2">APX 1 N-terminal C2 domain-containing protein</fullName>
    </recommendedName>
</protein>
<feature type="region of interest" description="Disordered" evidence="1">
    <location>
        <begin position="136"/>
        <end position="205"/>
    </location>
</feature>
<dbReference type="Pfam" id="PF25337">
    <property type="entry name" value="C2_N_APX"/>
    <property type="match status" value="1"/>
</dbReference>
<dbReference type="RefSeq" id="XP_053578818.1">
    <property type="nucleotide sequence ID" value="XM_053735252.1"/>
</dbReference>
<feature type="compositionally biased region" description="Polar residues" evidence="1">
    <location>
        <begin position="368"/>
        <end position="377"/>
    </location>
</feature>
<feature type="compositionally biased region" description="Polar residues" evidence="1">
    <location>
        <begin position="136"/>
        <end position="182"/>
    </location>
</feature>
<dbReference type="SUPFAM" id="SSF57903">
    <property type="entry name" value="FYVE/PHD zinc finger"/>
    <property type="match status" value="1"/>
</dbReference>
<dbReference type="Proteomes" id="UP000483820">
    <property type="component" value="Chromosome X"/>
</dbReference>
<organism evidence="3 4">
    <name type="scientific">Caenorhabditis remanei</name>
    <name type="common">Caenorhabditis vulgaris</name>
    <dbReference type="NCBI Taxonomy" id="31234"/>
    <lineage>
        <taxon>Eukaryota</taxon>
        <taxon>Metazoa</taxon>
        <taxon>Ecdysozoa</taxon>
        <taxon>Nematoda</taxon>
        <taxon>Chromadorea</taxon>
        <taxon>Rhabditida</taxon>
        <taxon>Rhabditina</taxon>
        <taxon>Rhabditomorpha</taxon>
        <taxon>Rhabditoidea</taxon>
        <taxon>Rhabditidae</taxon>
        <taxon>Peloderinae</taxon>
        <taxon>Caenorhabditis</taxon>
    </lineage>
</organism>
<sequence>MFNFSFPFLFGRSNAQPTPNNAQPGALQNISDNSNIPSAPANSMETFPSAGSSFHCYEPTYQQQSVPAIAPVVNTPFFNRFLPVSSFGFNSFFSTGPQLTNFRFDVAQAETTTQAIALTPPATMFPSFGHVDDSNQAFLDPTSSQLSSHKTNDLQRQLTTQKTMPDFETTSAKRGASSPNESSKPKKQRFSSEEDGEWGVPGNSETTHAIQKFSNANVFPPVIVKEEPLEMEQVDARETCTPEMKKQLPMMSRSKSSTRQIATPNNEYDLTMKEVKRELVEEKPTVNTLIEREINTYTVTLLPKQEISQQAKSQQFMEENFGIVVEPDQEMESLILLTEPLSGEEPEMLVEAIEPSQQMPLEDLAEPTNASSLSDPSNPEEPTVPSLENQDDPCALSRWCICSLFFSKFFGWTVTEWVQCKKCESWFHVCCVQMDNGQYSNKTFVCCGKRPTKDVSVGLLAFVHSTNAFGVIEFIVTSPEANYLKVTVCAQFECSSPDELSEIYAIPAERYRIHSHTVD</sequence>
<comment type="caution">
    <text evidence="3">The sequence shown here is derived from an EMBL/GenBank/DDBJ whole genome shotgun (WGS) entry which is preliminary data.</text>
</comment>
<feature type="region of interest" description="Disordered" evidence="1">
    <location>
        <begin position="17"/>
        <end position="38"/>
    </location>
</feature>
<feature type="domain" description="APX 1 N-terminal C2" evidence="2">
    <location>
        <begin position="468"/>
        <end position="517"/>
    </location>
</feature>
<feature type="region of interest" description="Disordered" evidence="1">
    <location>
        <begin position="363"/>
        <end position="389"/>
    </location>
</feature>
<dbReference type="InterPro" id="IPR013083">
    <property type="entry name" value="Znf_RING/FYVE/PHD"/>
</dbReference>
<proteinExistence type="predicted"/>
<evidence type="ECO:0000313" key="4">
    <source>
        <dbReference type="Proteomes" id="UP000483820"/>
    </source>
</evidence>
<dbReference type="CDD" id="cd15517">
    <property type="entry name" value="PHD_TCF19_like"/>
    <property type="match status" value="1"/>
</dbReference>
<reference evidence="3 4" key="1">
    <citation type="submission" date="2019-12" db="EMBL/GenBank/DDBJ databases">
        <title>Chromosome-level assembly of the Caenorhabditis remanei genome.</title>
        <authorList>
            <person name="Teterina A.A."/>
            <person name="Willis J.H."/>
            <person name="Phillips P.C."/>
        </authorList>
    </citation>
    <scope>NUCLEOTIDE SEQUENCE [LARGE SCALE GENOMIC DNA]</scope>
    <source>
        <strain evidence="3 4">PX506</strain>
        <tissue evidence="3">Whole organism</tissue>
    </source>
</reference>
<dbReference type="KEGG" id="crq:GCK72_023132"/>
<evidence type="ECO:0000259" key="2">
    <source>
        <dbReference type="Pfam" id="PF25337"/>
    </source>
</evidence>
<gene>
    <name evidence="3" type="ORF">GCK72_023132</name>
</gene>
<dbReference type="CTD" id="9818382"/>
<evidence type="ECO:0000256" key="1">
    <source>
        <dbReference type="SAM" id="MobiDB-lite"/>
    </source>
</evidence>
<name>A0A6A5FW18_CAERE</name>
<dbReference type="InterPro" id="IPR057536">
    <property type="entry name" value="C2_N_APX"/>
</dbReference>
<dbReference type="Gene3D" id="3.30.40.10">
    <property type="entry name" value="Zinc/RING finger domain, C3HC4 (zinc finger)"/>
    <property type="match status" value="1"/>
</dbReference>
<accession>A0A6A5FW18</accession>
<dbReference type="GeneID" id="9818382"/>
<dbReference type="InterPro" id="IPR011011">
    <property type="entry name" value="Znf_FYVE_PHD"/>
</dbReference>
<dbReference type="AlphaFoldDB" id="A0A6A5FW18"/>
<dbReference type="EMBL" id="WUAV01000006">
    <property type="protein sequence ID" value="KAF1746675.1"/>
    <property type="molecule type" value="Genomic_DNA"/>
</dbReference>
<evidence type="ECO:0000313" key="3">
    <source>
        <dbReference type="EMBL" id="KAF1746675.1"/>
    </source>
</evidence>